<feature type="domain" description="tRNA nucleotidyltransferase/poly(A) polymerase RNA and SrmB- binding" evidence="11">
    <location>
        <begin position="276"/>
        <end position="325"/>
    </location>
</feature>
<proteinExistence type="inferred from homology"/>
<evidence type="ECO:0000259" key="10">
    <source>
        <dbReference type="Pfam" id="PF01743"/>
    </source>
</evidence>
<evidence type="ECO:0000256" key="8">
    <source>
        <dbReference type="ARBA" id="ARBA00022842"/>
    </source>
</evidence>
<dbReference type="EMBL" id="HBUF01156427">
    <property type="protein sequence ID" value="CAG6649217.1"/>
    <property type="molecule type" value="Transcribed_RNA"/>
</dbReference>
<keyword evidence="6" id="KW-0479">Metal-binding</keyword>
<accession>A0A8D8RDF5</accession>
<feature type="domain" description="Poly A polymerase head" evidence="10">
    <location>
        <begin position="117"/>
        <end position="239"/>
    </location>
</feature>
<dbReference type="GO" id="GO:0000166">
    <property type="term" value="F:nucleotide binding"/>
    <property type="evidence" value="ECO:0007669"/>
    <property type="project" value="UniProtKB-KW"/>
</dbReference>
<evidence type="ECO:0000256" key="4">
    <source>
        <dbReference type="ARBA" id="ARBA00022694"/>
    </source>
</evidence>
<name>A0A8D8RDF5_9HEMI</name>
<dbReference type="GO" id="GO:0046872">
    <property type="term" value="F:metal ion binding"/>
    <property type="evidence" value="ECO:0007669"/>
    <property type="project" value="UniProtKB-KW"/>
</dbReference>
<dbReference type="Gene3D" id="1.10.3090.10">
    <property type="entry name" value="cca-adding enzyme, domain 2"/>
    <property type="match status" value="1"/>
</dbReference>
<evidence type="ECO:0000256" key="6">
    <source>
        <dbReference type="ARBA" id="ARBA00022723"/>
    </source>
</evidence>
<evidence type="ECO:0000256" key="1">
    <source>
        <dbReference type="ARBA" id="ARBA00001946"/>
    </source>
</evidence>
<dbReference type="EMBL" id="HBUF01156429">
    <property type="protein sequence ID" value="CAG6649223.1"/>
    <property type="molecule type" value="Transcribed_RNA"/>
</dbReference>
<dbReference type="GO" id="GO:0016779">
    <property type="term" value="F:nucleotidyltransferase activity"/>
    <property type="evidence" value="ECO:0007669"/>
    <property type="project" value="UniProtKB-KW"/>
</dbReference>
<dbReference type="InterPro" id="IPR002646">
    <property type="entry name" value="PolA_pol_head_dom"/>
</dbReference>
<dbReference type="CDD" id="cd05398">
    <property type="entry name" value="NT_ClassII-CCAase"/>
    <property type="match status" value="1"/>
</dbReference>
<keyword evidence="8" id="KW-0460">Magnesium</keyword>
<keyword evidence="5" id="KW-0548">Nucleotidyltransferase</keyword>
<evidence type="ECO:0000256" key="2">
    <source>
        <dbReference type="ARBA" id="ARBA00007265"/>
    </source>
</evidence>
<dbReference type="Pfam" id="PF01743">
    <property type="entry name" value="PolyA_pol"/>
    <property type="match status" value="1"/>
</dbReference>
<dbReference type="EMBL" id="HBUF01255003">
    <property type="protein sequence ID" value="CAG6681286.1"/>
    <property type="molecule type" value="Transcribed_RNA"/>
</dbReference>
<keyword evidence="7" id="KW-0547">Nucleotide-binding</keyword>
<evidence type="ECO:0000256" key="3">
    <source>
        <dbReference type="ARBA" id="ARBA00022679"/>
    </source>
</evidence>
<reference evidence="12" key="1">
    <citation type="submission" date="2021-05" db="EMBL/GenBank/DDBJ databases">
        <authorList>
            <person name="Alioto T."/>
            <person name="Alioto T."/>
            <person name="Gomez Garrido J."/>
        </authorList>
    </citation>
    <scope>NUCLEOTIDE SEQUENCE</scope>
</reference>
<evidence type="ECO:0000313" key="12">
    <source>
        <dbReference type="EMBL" id="CAG6649223.1"/>
    </source>
</evidence>
<evidence type="ECO:0000256" key="9">
    <source>
        <dbReference type="RuleBase" id="RU003953"/>
    </source>
</evidence>
<dbReference type="Pfam" id="PF12627">
    <property type="entry name" value="PolyA_pol_RNAbd"/>
    <property type="match status" value="1"/>
</dbReference>
<dbReference type="AlphaFoldDB" id="A0A8D8RDF5"/>
<dbReference type="InterPro" id="IPR032828">
    <property type="entry name" value="PolyA_RNA-bd"/>
</dbReference>
<dbReference type="SUPFAM" id="SSF81891">
    <property type="entry name" value="Poly A polymerase C-terminal region-like"/>
    <property type="match status" value="1"/>
</dbReference>
<comment type="similarity">
    <text evidence="2 9">Belongs to the tRNA nucleotidyltransferase/poly(A) polymerase family.</text>
</comment>
<dbReference type="PANTHER" id="PTHR46173">
    <property type="entry name" value="CCA TRNA NUCLEOTIDYLTRANSFERASE 1, MITOCHONDRIAL"/>
    <property type="match status" value="1"/>
</dbReference>
<protein>
    <submittedName>
        <fullName evidence="12">CCA tRNA nucleotidyltransferase 1, mitochondrial</fullName>
    </submittedName>
</protein>
<dbReference type="GO" id="GO:0001680">
    <property type="term" value="P:tRNA 3'-terminal CCA addition"/>
    <property type="evidence" value="ECO:0007669"/>
    <property type="project" value="TreeGrafter"/>
</dbReference>
<dbReference type="InterPro" id="IPR043519">
    <property type="entry name" value="NT_sf"/>
</dbReference>
<evidence type="ECO:0000256" key="5">
    <source>
        <dbReference type="ARBA" id="ARBA00022695"/>
    </source>
</evidence>
<sequence>MQIARRIVQGNLLWKFRTQDLVISEARLFTSFQFTLCPPAESAYKPYTPRWGRSRVTPPPGAGNKFRPRGPRVYAPVRLKQSGPNGTMVLDSPEFRSCFTPELKSLAAIFTKHGYELRIAGGAVRDMLMGKKPHDIDFATNATPDQMKAMFAQERVRTFNEKGEKHGTVCARVGDKENFEITTLRIDVATDGRHAEVQFTEDWKVDANRRDLTVNSMFLGLDGTLYDYFNGYEDLKNGVCAFVGDPESRIQEDYLRILRYFRFFARICKDPHSHKEQVLDAIKRNLNGLTNISGERIWTELSKILSGAYSREMTLKMIDVGLAPYMGLPDNLNVAEFNRVLNVSEECHPMTKIAALLHSEDEMLDFHKRVKLSAYERDLGIFIIQHRHSVSSDPHPLRLYQNLLLFSKLKANQMREYINELLRYKEKSDLIKDFQDWRLPPFPLNGNIVRQYGTVGGKDLGVVIQAMKQHWSSLDFKPTREELLKDLPKIMSELGLEPTVPPGKHTKD</sequence>
<comment type="cofactor">
    <cofactor evidence="1">
        <name>Mg(2+)</name>
        <dbReference type="ChEBI" id="CHEBI:18420"/>
    </cofactor>
</comment>
<organism evidence="12">
    <name type="scientific">Cacopsylla melanoneura</name>
    <dbReference type="NCBI Taxonomy" id="428564"/>
    <lineage>
        <taxon>Eukaryota</taxon>
        <taxon>Metazoa</taxon>
        <taxon>Ecdysozoa</taxon>
        <taxon>Arthropoda</taxon>
        <taxon>Hexapoda</taxon>
        <taxon>Insecta</taxon>
        <taxon>Pterygota</taxon>
        <taxon>Neoptera</taxon>
        <taxon>Paraneoptera</taxon>
        <taxon>Hemiptera</taxon>
        <taxon>Sternorrhyncha</taxon>
        <taxon>Psylloidea</taxon>
        <taxon>Psyllidae</taxon>
        <taxon>Psyllinae</taxon>
        <taxon>Cacopsylla</taxon>
    </lineage>
</organism>
<keyword evidence="4" id="KW-0819">tRNA processing</keyword>
<keyword evidence="3 9" id="KW-0808">Transferase</keyword>
<evidence type="ECO:0000259" key="11">
    <source>
        <dbReference type="Pfam" id="PF12627"/>
    </source>
</evidence>
<dbReference type="SUPFAM" id="SSF81301">
    <property type="entry name" value="Nucleotidyltransferase"/>
    <property type="match status" value="1"/>
</dbReference>
<keyword evidence="9" id="KW-0694">RNA-binding</keyword>
<evidence type="ECO:0000256" key="7">
    <source>
        <dbReference type="ARBA" id="ARBA00022741"/>
    </source>
</evidence>
<dbReference type="Gene3D" id="3.30.460.10">
    <property type="entry name" value="Beta Polymerase, domain 2"/>
    <property type="match status" value="1"/>
</dbReference>
<dbReference type="PANTHER" id="PTHR46173:SF1">
    <property type="entry name" value="CCA TRNA NUCLEOTIDYLTRANSFERASE 1, MITOCHONDRIAL"/>
    <property type="match status" value="1"/>
</dbReference>
<dbReference type="GO" id="GO:0005739">
    <property type="term" value="C:mitochondrion"/>
    <property type="evidence" value="ECO:0007669"/>
    <property type="project" value="TreeGrafter"/>
</dbReference>
<dbReference type="GO" id="GO:0000049">
    <property type="term" value="F:tRNA binding"/>
    <property type="evidence" value="ECO:0007669"/>
    <property type="project" value="TreeGrafter"/>
</dbReference>
<dbReference type="GO" id="GO:1990180">
    <property type="term" value="P:mitochondrial tRNA 3'-end processing"/>
    <property type="evidence" value="ECO:0007669"/>
    <property type="project" value="TreeGrafter"/>
</dbReference>
<dbReference type="InterPro" id="IPR050264">
    <property type="entry name" value="Bact_CCA-adding_enz_type3_sf"/>
</dbReference>